<organism evidence="1 2">
    <name type="scientific">Pseudozyma antarctica (strain T-34)</name>
    <name type="common">Yeast</name>
    <name type="synonym">Candida antarctica</name>
    <dbReference type="NCBI Taxonomy" id="1151754"/>
    <lineage>
        <taxon>Eukaryota</taxon>
        <taxon>Fungi</taxon>
        <taxon>Dikarya</taxon>
        <taxon>Basidiomycota</taxon>
        <taxon>Ustilaginomycotina</taxon>
        <taxon>Ustilaginomycetes</taxon>
        <taxon>Ustilaginales</taxon>
        <taxon>Ustilaginaceae</taxon>
        <taxon>Moesziomyces</taxon>
    </lineage>
</organism>
<dbReference type="EMBL" id="DF196770">
    <property type="protein sequence ID" value="GAC71600.1"/>
    <property type="molecule type" value="Genomic_DNA"/>
</dbReference>
<accession>M9LXG4</accession>
<evidence type="ECO:0000313" key="2">
    <source>
        <dbReference type="Proteomes" id="UP000011976"/>
    </source>
</evidence>
<dbReference type="AlphaFoldDB" id="M9LXG4"/>
<proteinExistence type="predicted"/>
<reference evidence="2" key="1">
    <citation type="journal article" date="2013" name="Genome Announc.">
        <title>Genome sequence of the basidiomycetous yeast Pseudozyma antarctica T-34, a producer of the glycolipid biosurfactants mannosylerythritol lipids.</title>
        <authorList>
            <person name="Morita T."/>
            <person name="Koike H."/>
            <person name="Koyama Y."/>
            <person name="Hagiwara H."/>
            <person name="Ito E."/>
            <person name="Fukuoka T."/>
            <person name="Imura T."/>
            <person name="Machida M."/>
            <person name="Kitamoto D."/>
        </authorList>
    </citation>
    <scope>NUCLEOTIDE SEQUENCE [LARGE SCALE GENOMIC DNA]</scope>
    <source>
        <strain evidence="2">T-34</strain>
    </source>
</reference>
<sequence length="256" mass="26998">MTVTLESNGAPSGASITNHILTIPHAQFTHFLTQVVHLRSASSSSLFVHCTSVSPLHARTLLAGHAQESAVSGVLGADFALAMVPPNAQPLATSVSSTLPAASAGMSAAWSKRIARRLQVPQLLLSLDLPQQLLATTGQVQAPQDSHALLALERALRDACASALTSAATSTHCADGGMRYQLFTPPRGGCSAHAHMRWAQPTVSETCSRLTLPHSAANTNRDRASMWHWRAQVGAVPARQIHLHTERCSCAPSSSS</sequence>
<name>M9LXG4_PSEA3</name>
<evidence type="ECO:0000313" key="1">
    <source>
        <dbReference type="EMBL" id="GAC71600.1"/>
    </source>
</evidence>
<gene>
    <name evidence="1" type="ORF">PANT_4c00021</name>
</gene>
<dbReference type="Proteomes" id="UP000011976">
    <property type="component" value="Unassembled WGS sequence"/>
</dbReference>
<protein>
    <submittedName>
        <fullName evidence="1">Uncharacterized protein</fullName>
    </submittedName>
</protein>